<evidence type="ECO:0000256" key="5">
    <source>
        <dbReference type="ARBA" id="ARBA00022833"/>
    </source>
</evidence>
<dbReference type="NCBIfam" id="TIGR01430">
    <property type="entry name" value="aden_deam"/>
    <property type="match status" value="1"/>
</dbReference>
<keyword evidence="5" id="KW-0862">Zinc</keyword>
<dbReference type="Pfam" id="PF00962">
    <property type="entry name" value="A_deaminase"/>
    <property type="match status" value="1"/>
</dbReference>
<dbReference type="PANTHER" id="PTHR43114">
    <property type="entry name" value="ADENINE DEAMINASE"/>
    <property type="match status" value="1"/>
</dbReference>
<keyword evidence="4" id="KW-0378">Hydrolase</keyword>
<dbReference type="GO" id="GO:0016814">
    <property type="term" value="F:hydrolase activity, acting on carbon-nitrogen (but not peptide) bonds, in cyclic amidines"/>
    <property type="evidence" value="ECO:0007669"/>
    <property type="project" value="UniProtKB-ARBA"/>
</dbReference>
<accession>A0A428Z476</accession>
<dbReference type="OrthoDB" id="105475at2"/>
<feature type="domain" description="Adenosine deaminase" evidence="6">
    <location>
        <begin position="9"/>
        <end position="316"/>
    </location>
</feature>
<dbReference type="PANTHER" id="PTHR43114:SF6">
    <property type="entry name" value="ADENINE DEAMINASE"/>
    <property type="match status" value="1"/>
</dbReference>
<evidence type="ECO:0000313" key="8">
    <source>
        <dbReference type="Proteomes" id="UP000287547"/>
    </source>
</evidence>
<reference evidence="7 8" key="1">
    <citation type="submission" date="2018-05" db="EMBL/GenBank/DDBJ databases">
        <title>Evolution of GPA BGCs.</title>
        <authorList>
            <person name="Waglechner N."/>
            <person name="Wright G.D."/>
        </authorList>
    </citation>
    <scope>NUCLEOTIDE SEQUENCE [LARGE SCALE GENOMIC DNA]</scope>
    <source>
        <strain evidence="7 8">A82846</strain>
    </source>
</reference>
<gene>
    <name evidence="7" type="primary">add</name>
    <name evidence="7" type="ORF">DMH04_27910</name>
</gene>
<sequence length="322" mass="34712">MVDDLRELPKANLHLHLTGGMRQATLEELAAVHGLTVPAPLPMGEAQLWEAFQERYDARRAVVRSAEVIHRIITESIDDNLADGCTWVEIQLDPTSYAPLLGGYDPVVEVALDAMEGKPCGLIIASSWAKPGEHATMLARLATRYTKVVGFGLSNDERRGRIDDFVEACRIATDAGLMSVPHGGFYEDAWHVRACVDALRANRIGHGITAMRDPETLGHLAEHQVALEVCPTSYPPLGVASYESLPIREVLGAGVPVALASDDPLLFGANVTGQYRIAREMIGLSDKKLAAIAKHSITASAAPGDIKRKTLAAIEAWCATIP</sequence>
<organism evidence="7 8">
    <name type="scientific">Kibdelosporangium aridum</name>
    <dbReference type="NCBI Taxonomy" id="2030"/>
    <lineage>
        <taxon>Bacteria</taxon>
        <taxon>Bacillati</taxon>
        <taxon>Actinomycetota</taxon>
        <taxon>Actinomycetes</taxon>
        <taxon>Pseudonocardiales</taxon>
        <taxon>Pseudonocardiaceae</taxon>
        <taxon>Kibdelosporangium</taxon>
    </lineage>
</organism>
<dbReference type="InterPro" id="IPR001365">
    <property type="entry name" value="A_deaminase_dom"/>
</dbReference>
<evidence type="ECO:0000256" key="3">
    <source>
        <dbReference type="ARBA" id="ARBA00022723"/>
    </source>
</evidence>
<dbReference type="InterPro" id="IPR032466">
    <property type="entry name" value="Metal_Hydrolase"/>
</dbReference>
<dbReference type="EMBL" id="QHKI01000026">
    <property type="protein sequence ID" value="RSM81228.1"/>
    <property type="molecule type" value="Genomic_DNA"/>
</dbReference>
<dbReference type="InterPro" id="IPR006330">
    <property type="entry name" value="Ado/ade_deaminase"/>
</dbReference>
<name>A0A428Z476_KIBAR</name>
<comment type="cofactor">
    <cofactor evidence="1">
        <name>Zn(2+)</name>
        <dbReference type="ChEBI" id="CHEBI:29105"/>
    </cofactor>
</comment>
<dbReference type="GO" id="GO:0019239">
    <property type="term" value="F:deaminase activity"/>
    <property type="evidence" value="ECO:0007669"/>
    <property type="project" value="InterPro"/>
</dbReference>
<dbReference type="Proteomes" id="UP000287547">
    <property type="component" value="Unassembled WGS sequence"/>
</dbReference>
<dbReference type="SUPFAM" id="SSF51556">
    <property type="entry name" value="Metallo-dependent hydrolases"/>
    <property type="match status" value="1"/>
</dbReference>
<comment type="caution">
    <text evidence="7">The sequence shown here is derived from an EMBL/GenBank/DDBJ whole genome shotgun (WGS) entry which is preliminary data.</text>
</comment>
<dbReference type="Gene3D" id="3.20.20.140">
    <property type="entry name" value="Metal-dependent hydrolases"/>
    <property type="match status" value="1"/>
</dbReference>
<keyword evidence="3" id="KW-0479">Metal-binding</keyword>
<evidence type="ECO:0000256" key="1">
    <source>
        <dbReference type="ARBA" id="ARBA00001947"/>
    </source>
</evidence>
<dbReference type="GO" id="GO:0046872">
    <property type="term" value="F:metal ion binding"/>
    <property type="evidence" value="ECO:0007669"/>
    <property type="project" value="UniProtKB-KW"/>
</dbReference>
<evidence type="ECO:0000259" key="6">
    <source>
        <dbReference type="Pfam" id="PF00962"/>
    </source>
</evidence>
<dbReference type="AlphaFoldDB" id="A0A428Z476"/>
<protein>
    <submittedName>
        <fullName evidence="7">Adenosine deaminase</fullName>
    </submittedName>
</protein>
<evidence type="ECO:0000256" key="2">
    <source>
        <dbReference type="ARBA" id="ARBA00006676"/>
    </source>
</evidence>
<proteinExistence type="inferred from homology"/>
<comment type="similarity">
    <text evidence="2">Belongs to the metallo-dependent hydrolases superfamily. Adenosine and AMP deaminases family.</text>
</comment>
<evidence type="ECO:0000313" key="7">
    <source>
        <dbReference type="EMBL" id="RSM81228.1"/>
    </source>
</evidence>
<evidence type="ECO:0000256" key="4">
    <source>
        <dbReference type="ARBA" id="ARBA00022801"/>
    </source>
</evidence>